<dbReference type="Proteomes" id="UP000053611">
    <property type="component" value="Unassembled WGS sequence"/>
</dbReference>
<proteinExistence type="predicted"/>
<feature type="transmembrane region" description="Helical" evidence="1">
    <location>
        <begin position="16"/>
        <end position="38"/>
    </location>
</feature>
<dbReference type="RefSeq" id="XP_018279844.1">
    <property type="nucleotide sequence ID" value="XM_018425308.1"/>
</dbReference>
<name>A0A0J0XQI8_9TREE</name>
<keyword evidence="1" id="KW-0812">Transmembrane</keyword>
<evidence type="ECO:0000256" key="1">
    <source>
        <dbReference type="SAM" id="Phobius"/>
    </source>
</evidence>
<dbReference type="GeneID" id="28985911"/>
<dbReference type="EMBL" id="KQ087196">
    <property type="protein sequence ID" value="KLT43353.1"/>
    <property type="molecule type" value="Genomic_DNA"/>
</dbReference>
<organism evidence="2 3">
    <name type="scientific">Cutaneotrichosporon oleaginosum</name>
    <dbReference type="NCBI Taxonomy" id="879819"/>
    <lineage>
        <taxon>Eukaryota</taxon>
        <taxon>Fungi</taxon>
        <taxon>Dikarya</taxon>
        <taxon>Basidiomycota</taxon>
        <taxon>Agaricomycotina</taxon>
        <taxon>Tremellomycetes</taxon>
        <taxon>Trichosporonales</taxon>
        <taxon>Trichosporonaceae</taxon>
        <taxon>Cutaneotrichosporon</taxon>
    </lineage>
</organism>
<protein>
    <submittedName>
        <fullName evidence="2">Uncharacterized protein</fullName>
    </submittedName>
</protein>
<gene>
    <name evidence="2" type="ORF">CC85DRAFT_301552</name>
</gene>
<reference evidence="2 3" key="1">
    <citation type="submission" date="2015-03" db="EMBL/GenBank/DDBJ databases">
        <title>Genomics and transcriptomics of the oil-accumulating basidiomycete yeast T. oleaginosus allow insights into substrate utilization and the diverse evolutionary trajectories of mating systems in fungi.</title>
        <authorList>
            <consortium name="DOE Joint Genome Institute"/>
            <person name="Kourist R."/>
            <person name="Kracht O."/>
            <person name="Bracharz F."/>
            <person name="Lipzen A."/>
            <person name="Nolan M."/>
            <person name="Ohm R."/>
            <person name="Grigoriev I."/>
            <person name="Sun S."/>
            <person name="Heitman J."/>
            <person name="Bruck T."/>
            <person name="Nowrousian M."/>
        </authorList>
    </citation>
    <scope>NUCLEOTIDE SEQUENCE [LARGE SCALE GENOMIC DNA]</scope>
    <source>
        <strain evidence="2 3">IBC0246</strain>
    </source>
</reference>
<keyword evidence="3" id="KW-1185">Reference proteome</keyword>
<keyword evidence="1" id="KW-0472">Membrane</keyword>
<evidence type="ECO:0000313" key="2">
    <source>
        <dbReference type="EMBL" id="KLT43353.1"/>
    </source>
</evidence>
<sequence length="162" mass="18470">MPPTRPVSPEADFSPLTIWIAFFGVGLLIAALLFVTMLTARKYQEPESTPLMVHAHRRYLATAYTPRRTGPPPPPRTPHWTELPIPTIVIHSVETQEYQEITPVQDIRYLRIPVPEEPKPKRVWRPRRARPGRAVALTPAESILFAVWAKGRSPATVNRRWG</sequence>
<keyword evidence="1" id="KW-1133">Transmembrane helix</keyword>
<evidence type="ECO:0000313" key="3">
    <source>
        <dbReference type="Proteomes" id="UP000053611"/>
    </source>
</evidence>
<accession>A0A0J0XQI8</accession>
<dbReference type="AlphaFoldDB" id="A0A0J0XQI8"/>